<dbReference type="Pfam" id="PF02782">
    <property type="entry name" value="FGGY_C"/>
    <property type="match status" value="1"/>
</dbReference>
<dbReference type="InterPro" id="IPR018485">
    <property type="entry name" value="FGGY_C"/>
</dbReference>
<dbReference type="SUPFAM" id="SSF53067">
    <property type="entry name" value="Actin-like ATPase domain"/>
    <property type="match status" value="2"/>
</dbReference>
<evidence type="ECO:0000256" key="3">
    <source>
        <dbReference type="ARBA" id="ARBA00022777"/>
    </source>
</evidence>
<evidence type="ECO:0000256" key="2">
    <source>
        <dbReference type="ARBA" id="ARBA00022679"/>
    </source>
</evidence>
<evidence type="ECO:0000259" key="5">
    <source>
        <dbReference type="Pfam" id="PF02782"/>
    </source>
</evidence>
<dbReference type="Gene3D" id="3.30.420.40">
    <property type="match status" value="2"/>
</dbReference>
<dbReference type="Proteomes" id="UP000501076">
    <property type="component" value="Chromosome"/>
</dbReference>
<evidence type="ECO:0000313" key="7">
    <source>
        <dbReference type="Proteomes" id="UP000501076"/>
    </source>
</evidence>
<dbReference type="Pfam" id="PF00370">
    <property type="entry name" value="FGGY_N"/>
    <property type="match status" value="1"/>
</dbReference>
<feature type="domain" description="Carbohydrate kinase FGGY C-terminal" evidence="5">
    <location>
        <begin position="279"/>
        <end position="476"/>
    </location>
</feature>
<dbReference type="RefSeq" id="WP_171776848.1">
    <property type="nucleotide sequence ID" value="NZ_CP045272.1"/>
</dbReference>
<dbReference type="EMBL" id="CP045272">
    <property type="protein sequence ID" value="QJX76383.1"/>
    <property type="molecule type" value="Genomic_DNA"/>
</dbReference>
<accession>A0A6M6DNG9</accession>
<feature type="domain" description="Carbohydrate kinase FGGY N-terminal" evidence="4">
    <location>
        <begin position="19"/>
        <end position="242"/>
    </location>
</feature>
<dbReference type="InterPro" id="IPR043129">
    <property type="entry name" value="ATPase_NBD"/>
</dbReference>
<comment type="similarity">
    <text evidence="1">Belongs to the FGGY kinase family.</text>
</comment>
<evidence type="ECO:0000259" key="4">
    <source>
        <dbReference type="Pfam" id="PF00370"/>
    </source>
</evidence>
<sequence length="543" mass="59843">MKTTQESIKQAIAKGKTSLGIELGSTRIKALLIDENFETIASGSYEWENLLEDGFWTYNLLDIITGLQSAYREMKQEVERSYGITIRTVGSIGVSAMMHGYMAFDKTGELLVPFRTWRNATTSAAAKELTEHFQFNIPERWSIAHLYQAIINQEKHLPRIDYMTTLAGYIHWLLTGSKALGIGDASGMFPIDERTQNYSEGMMKQFNELISDKGYPWQLSDILPAVHTSGEQAGTLTAIGASILDQSKNLQPGIPFCPPEGDAGTGMVATNSVRKRTGNVSVGTSVFAMIVLDKKLLNVYPEIDLVTTPNGSPVAMVHANNCSSDLNAWLGLFREFSEAMGQKVESDKLFQVMLNKALEADPDGGGLLSYGYFSGENITGVESGRPLFVRSAKSNFNLANFMRTHLFTAFGALKIGMDLLIKEENVKIHSILAHGGLFKTPVVGQKMMAAAINTPVSVMDTAGEGGAWGMAILSSYMLNKSENESLEDFLDDKVFKEVTAQEIYPDELDVKGFEAFIKRYKKGLVIEKAAAEHHSEEREELLC</sequence>
<dbReference type="PANTHER" id="PTHR43095:SF5">
    <property type="entry name" value="XYLULOSE KINASE"/>
    <property type="match status" value="1"/>
</dbReference>
<reference evidence="6 7" key="1">
    <citation type="submission" date="2019-10" db="EMBL/GenBank/DDBJ databases">
        <title>Complete genome sequences for adaption low water activity.</title>
        <authorList>
            <person name="Zhao L."/>
            <person name="Zhong J."/>
        </authorList>
    </citation>
    <scope>NUCLEOTIDE SEQUENCE [LARGE SCALE GENOMIC DNA]</scope>
    <source>
        <strain evidence="6 7">FDU301</strain>
    </source>
</reference>
<keyword evidence="3" id="KW-0418">Kinase</keyword>
<gene>
    <name evidence="6" type="ORF">FDZ14_09350</name>
</gene>
<dbReference type="AlphaFoldDB" id="A0A6M6DNG9"/>
<evidence type="ECO:0000313" key="6">
    <source>
        <dbReference type="EMBL" id="QJX76383.1"/>
    </source>
</evidence>
<dbReference type="InterPro" id="IPR018484">
    <property type="entry name" value="FGGY_N"/>
</dbReference>
<keyword evidence="2" id="KW-0808">Transferase</keyword>
<protein>
    <submittedName>
        <fullName evidence="6">ATPase</fullName>
    </submittedName>
</protein>
<evidence type="ECO:0000256" key="1">
    <source>
        <dbReference type="ARBA" id="ARBA00009156"/>
    </source>
</evidence>
<proteinExistence type="inferred from homology"/>
<name>A0A6M6DNG9_PRIMG</name>
<dbReference type="InterPro" id="IPR050406">
    <property type="entry name" value="FGGY_Carb_Kinase"/>
</dbReference>
<organism evidence="6 7">
    <name type="scientific">Priestia megaterium</name>
    <name type="common">Bacillus megaterium</name>
    <dbReference type="NCBI Taxonomy" id="1404"/>
    <lineage>
        <taxon>Bacteria</taxon>
        <taxon>Bacillati</taxon>
        <taxon>Bacillota</taxon>
        <taxon>Bacilli</taxon>
        <taxon>Bacillales</taxon>
        <taxon>Bacillaceae</taxon>
        <taxon>Priestia</taxon>
    </lineage>
</organism>
<dbReference type="GO" id="GO:0005975">
    <property type="term" value="P:carbohydrate metabolic process"/>
    <property type="evidence" value="ECO:0007669"/>
    <property type="project" value="InterPro"/>
</dbReference>
<dbReference type="PANTHER" id="PTHR43095">
    <property type="entry name" value="SUGAR KINASE"/>
    <property type="match status" value="1"/>
</dbReference>
<dbReference type="CDD" id="cd07809">
    <property type="entry name" value="ASKHA_NBD_FGGY_BaXK-like"/>
    <property type="match status" value="1"/>
</dbReference>
<dbReference type="GO" id="GO:0016301">
    <property type="term" value="F:kinase activity"/>
    <property type="evidence" value="ECO:0007669"/>
    <property type="project" value="UniProtKB-KW"/>
</dbReference>